<dbReference type="InterPro" id="IPR042241">
    <property type="entry name" value="GCP_C_sf"/>
</dbReference>
<dbReference type="Pfam" id="PF04130">
    <property type="entry name" value="GCP_C_terminal"/>
    <property type="match status" value="1"/>
</dbReference>
<dbReference type="Proteomes" id="UP001164743">
    <property type="component" value="Chromosome 4A"/>
</dbReference>
<feature type="domain" description="Gamma tubulin complex component C-terminal" evidence="6">
    <location>
        <begin position="15"/>
        <end position="92"/>
    </location>
</feature>
<evidence type="ECO:0000259" key="6">
    <source>
        <dbReference type="Pfam" id="PF04130"/>
    </source>
</evidence>
<sequence length="94" mass="10924">MCAARAGKAHEQIYLNHQLKIKSPISNKRLLLNRPNVHMLEPSLHESGWDVFMLKYKTEHPLDLTLSVAAMENYLRMSRVLLKTNRLKQSLDRA</sequence>
<keyword evidence="8" id="KW-1185">Reference proteome</keyword>
<dbReference type="GeneID" id="77809310"/>
<evidence type="ECO:0000256" key="4">
    <source>
        <dbReference type="ARBA" id="ARBA00022701"/>
    </source>
</evidence>
<keyword evidence="5" id="KW-0206">Cytoskeleton</keyword>
<name>A0ABY7CIX1_9BASI</name>
<evidence type="ECO:0000256" key="1">
    <source>
        <dbReference type="ARBA" id="ARBA00004245"/>
    </source>
</evidence>
<dbReference type="RefSeq" id="XP_053019626.1">
    <property type="nucleotide sequence ID" value="XM_053168415.1"/>
</dbReference>
<dbReference type="Gene3D" id="1.20.120.1900">
    <property type="entry name" value="Gamma-tubulin complex, C-terminal domain"/>
    <property type="match status" value="1"/>
</dbReference>
<organism evidence="7 8">
    <name type="scientific">Puccinia triticina</name>
    <dbReference type="NCBI Taxonomy" id="208348"/>
    <lineage>
        <taxon>Eukaryota</taxon>
        <taxon>Fungi</taxon>
        <taxon>Dikarya</taxon>
        <taxon>Basidiomycota</taxon>
        <taxon>Pucciniomycotina</taxon>
        <taxon>Pucciniomycetes</taxon>
        <taxon>Pucciniales</taxon>
        <taxon>Pucciniaceae</taxon>
        <taxon>Puccinia</taxon>
    </lineage>
</organism>
<protein>
    <recommendedName>
        <fullName evidence="6">Gamma tubulin complex component C-terminal domain-containing protein</fullName>
    </recommendedName>
</protein>
<keyword evidence="4" id="KW-0493">Microtubule</keyword>
<evidence type="ECO:0000256" key="5">
    <source>
        <dbReference type="ARBA" id="ARBA00023212"/>
    </source>
</evidence>
<evidence type="ECO:0000256" key="2">
    <source>
        <dbReference type="ARBA" id="ARBA00010337"/>
    </source>
</evidence>
<comment type="similarity">
    <text evidence="2">Belongs to the TUBGCP family.</text>
</comment>
<proteinExistence type="inferred from homology"/>
<accession>A0ABY7CIX1</accession>
<keyword evidence="3" id="KW-0963">Cytoplasm</keyword>
<gene>
    <name evidence="7" type="ORF">PtA15_4A522</name>
</gene>
<comment type="subcellular location">
    <subcellularLocation>
        <location evidence="1">Cytoplasm</location>
        <location evidence="1">Cytoskeleton</location>
    </subcellularLocation>
</comment>
<evidence type="ECO:0000313" key="8">
    <source>
        <dbReference type="Proteomes" id="UP001164743"/>
    </source>
</evidence>
<dbReference type="EMBL" id="CP110424">
    <property type="protein sequence ID" value="WAQ84071.1"/>
    <property type="molecule type" value="Genomic_DNA"/>
</dbReference>
<reference evidence="7" key="1">
    <citation type="submission" date="2022-10" db="EMBL/GenBank/DDBJ databases">
        <title>Puccinia triticina Genome sequencing and assembly.</title>
        <authorList>
            <person name="Li C."/>
        </authorList>
    </citation>
    <scope>NUCLEOTIDE SEQUENCE</scope>
    <source>
        <strain evidence="7">Pt15</strain>
    </source>
</reference>
<dbReference type="InterPro" id="IPR040457">
    <property type="entry name" value="GCP_C"/>
</dbReference>
<evidence type="ECO:0000313" key="7">
    <source>
        <dbReference type="EMBL" id="WAQ84071.1"/>
    </source>
</evidence>
<evidence type="ECO:0000256" key="3">
    <source>
        <dbReference type="ARBA" id="ARBA00022490"/>
    </source>
</evidence>